<dbReference type="PANTHER" id="PTHR23150">
    <property type="entry name" value="SULFATASE MODIFYING FACTOR 1, 2"/>
    <property type="match status" value="1"/>
</dbReference>
<dbReference type="Pfam" id="PF03781">
    <property type="entry name" value="FGE-sulfatase"/>
    <property type="match status" value="1"/>
</dbReference>
<dbReference type="InterPro" id="IPR042095">
    <property type="entry name" value="SUMF_sf"/>
</dbReference>
<evidence type="ECO:0000313" key="2">
    <source>
        <dbReference type="EMBL" id="MBP1468836.1"/>
    </source>
</evidence>
<evidence type="ECO:0000259" key="1">
    <source>
        <dbReference type="Pfam" id="PF03781"/>
    </source>
</evidence>
<accession>A0ABS4DHD0</accession>
<proteinExistence type="predicted"/>
<dbReference type="RefSeq" id="WP_135481997.1">
    <property type="nucleotide sequence ID" value="NZ_SIJK02000101.1"/>
</dbReference>
<evidence type="ECO:0000313" key="3">
    <source>
        <dbReference type="Proteomes" id="UP001193081"/>
    </source>
</evidence>
<protein>
    <submittedName>
        <fullName evidence="2">SUMF1/EgtB/PvdO family nonheme iron enzyme</fullName>
    </submittedName>
</protein>
<gene>
    <name evidence="2" type="ORF">EYB53_024205</name>
</gene>
<keyword evidence="3" id="KW-1185">Reference proteome</keyword>
<dbReference type="Proteomes" id="UP001193081">
    <property type="component" value="Unassembled WGS sequence"/>
</dbReference>
<organism evidence="2 3">
    <name type="scientific">Candidatus Chloroploca mongolica</name>
    <dbReference type="NCBI Taxonomy" id="2528176"/>
    <lineage>
        <taxon>Bacteria</taxon>
        <taxon>Bacillati</taxon>
        <taxon>Chloroflexota</taxon>
        <taxon>Chloroflexia</taxon>
        <taxon>Chloroflexales</taxon>
        <taxon>Chloroflexineae</taxon>
        <taxon>Oscillochloridaceae</taxon>
        <taxon>Candidatus Chloroploca</taxon>
    </lineage>
</organism>
<comment type="caution">
    <text evidence="2">The sequence shown here is derived from an EMBL/GenBank/DDBJ whole genome shotgun (WGS) entry which is preliminary data.</text>
</comment>
<dbReference type="EMBL" id="SIJK02000101">
    <property type="protein sequence ID" value="MBP1468836.1"/>
    <property type="molecule type" value="Genomic_DNA"/>
</dbReference>
<reference evidence="2 3" key="1">
    <citation type="submission" date="2021-03" db="EMBL/GenBank/DDBJ databases">
        <authorList>
            <person name="Grouzdev D.S."/>
        </authorList>
    </citation>
    <scope>NUCLEOTIDE SEQUENCE [LARGE SCALE GENOMIC DNA]</scope>
    <source>
        <strain evidence="2 3">M50-1</strain>
    </source>
</reference>
<dbReference type="PANTHER" id="PTHR23150:SF19">
    <property type="entry name" value="FORMYLGLYCINE-GENERATING ENZYME"/>
    <property type="match status" value="1"/>
</dbReference>
<sequence length="155" mass="16488">MDVSAHAAAGTGGTGAAGVTAAYDAQSQRRPYPWGGAEPTPDLAIYDESGLDRPAPVGCCPTGAAACGSLDMVGNVWEWASRSYRAYPGQADQEVKDFTPDDLDVPWRGGSWWNGSTSVRWGARYRSRPGGRYGYQGIRVVVSPLVRTDVLNSGF</sequence>
<name>A0ABS4DHD0_9CHLR</name>
<dbReference type="SUPFAM" id="SSF56436">
    <property type="entry name" value="C-type lectin-like"/>
    <property type="match status" value="1"/>
</dbReference>
<dbReference type="InterPro" id="IPR016187">
    <property type="entry name" value="CTDL_fold"/>
</dbReference>
<feature type="domain" description="Sulfatase-modifying factor enzyme-like" evidence="1">
    <location>
        <begin position="21"/>
        <end position="141"/>
    </location>
</feature>
<dbReference type="Gene3D" id="3.90.1580.10">
    <property type="entry name" value="paralog of FGE (formylglycine-generating enzyme)"/>
    <property type="match status" value="1"/>
</dbReference>
<dbReference type="InterPro" id="IPR051043">
    <property type="entry name" value="Sulfatase_Mod_Factor_Kinase"/>
</dbReference>
<dbReference type="InterPro" id="IPR005532">
    <property type="entry name" value="SUMF_dom"/>
</dbReference>